<dbReference type="GO" id="GO:0006749">
    <property type="term" value="P:glutathione metabolic process"/>
    <property type="evidence" value="ECO:0007669"/>
    <property type="project" value="TreeGrafter"/>
</dbReference>
<dbReference type="InterPro" id="IPR003692">
    <property type="entry name" value="Hydantoinase_B"/>
</dbReference>
<protein>
    <submittedName>
        <fullName evidence="3">Acetophenone carboxylase delta subunit</fullName>
        <ecNumber evidence="3">6.4.1.8</ecNumber>
    </submittedName>
</protein>
<feature type="domain" description="Hydantoinase B/oxoprolinase" evidence="2">
    <location>
        <begin position="16"/>
        <end position="538"/>
    </location>
</feature>
<proteinExistence type="predicted"/>
<accession>A0A9E6Y209</accession>
<dbReference type="GO" id="GO:0017168">
    <property type="term" value="F:5-oxoprolinase (ATP-hydrolyzing) activity"/>
    <property type="evidence" value="ECO:0007669"/>
    <property type="project" value="TreeGrafter"/>
</dbReference>
<reference evidence="3" key="1">
    <citation type="journal article" date="2022" name="Int. J. Syst. Evol. Microbiol.">
        <title>Pseudomonas aegrilactucae sp. nov. and Pseudomonas morbosilactucae sp. nov., pathogens causing bacterial rot of lettuce in Japan.</title>
        <authorList>
            <person name="Sawada H."/>
            <person name="Fujikawa T."/>
            <person name="Satou M."/>
        </authorList>
    </citation>
    <scope>NUCLEOTIDE SEQUENCE</scope>
    <source>
        <strain evidence="3">0166_1</strain>
    </source>
</reference>
<dbReference type="Proteomes" id="UP001162834">
    <property type="component" value="Chromosome"/>
</dbReference>
<gene>
    <name evidence="3" type="primary">apc4_16</name>
    <name evidence="3" type="ORF">DSM104329_04737</name>
</gene>
<evidence type="ECO:0000256" key="1">
    <source>
        <dbReference type="SAM" id="MobiDB-lite"/>
    </source>
</evidence>
<dbReference type="KEGG" id="sbae:DSM104329_04737"/>
<dbReference type="AlphaFoldDB" id="A0A9E6Y209"/>
<dbReference type="PANTHER" id="PTHR11365">
    <property type="entry name" value="5-OXOPROLINASE RELATED"/>
    <property type="match status" value="1"/>
</dbReference>
<dbReference type="EC" id="6.4.1.8" evidence="3"/>
<organism evidence="3 4">
    <name type="scientific">Capillimicrobium parvum</name>
    <dbReference type="NCBI Taxonomy" id="2884022"/>
    <lineage>
        <taxon>Bacteria</taxon>
        <taxon>Bacillati</taxon>
        <taxon>Actinomycetota</taxon>
        <taxon>Thermoleophilia</taxon>
        <taxon>Solirubrobacterales</taxon>
        <taxon>Capillimicrobiaceae</taxon>
        <taxon>Capillimicrobium</taxon>
    </lineage>
</organism>
<dbReference type="EMBL" id="CP087164">
    <property type="protein sequence ID" value="UGS38313.1"/>
    <property type="molecule type" value="Genomic_DNA"/>
</dbReference>
<dbReference type="Pfam" id="PF02538">
    <property type="entry name" value="Hydantoinase_B"/>
    <property type="match status" value="1"/>
</dbReference>
<name>A0A9E6Y209_9ACTN</name>
<evidence type="ECO:0000313" key="3">
    <source>
        <dbReference type="EMBL" id="UGS38313.1"/>
    </source>
</evidence>
<evidence type="ECO:0000313" key="4">
    <source>
        <dbReference type="Proteomes" id="UP001162834"/>
    </source>
</evidence>
<sequence length="609" mass="66052">MTVAERSAPDATPEIDVVTLEVMRNGFIQICEEVTITMLKTAHSVIFNEGKDLSTGVFDRDGRLIAQDMQGCPVHIAAMPQSVKAGIREYGIENMHEGDVFLVNDSYSGGTHLPDVTVFAPVFWQGELVGFIGNRGHHTDVGGMAPGSMPGDATEMYQEGLIVPAVRIYEAGKKNRDVWNIILANVRLAHNTEGDIAAQTAGIQTGMRRFHSLLERYGRDMVMAGIDGIIQYSERHMRSEIERIPDGTYSFTDYMDTDGVTGRPVKIVITATKRESEISFDFAGTDRQVAGAVNCVFSVTLSSVWIGMLMLTDSNIHPSEGAFLPVTVTAPEGCVVNPRKPASTVSGLTETCNRLIDMVIAALSPGIPQRVCAGELGSCNVHTLGGQRADGESWVAILNPKGGWGGMDDKDGWTCIQDPLSNCRCQPAESLENAFPVKVRRFGLRTGVEGAGRHRGGFGITRDIEVTADCVISTCLDRSAIAPFGLFGGDDGAPNLMHVKRNGSDTWERLSSRQSNMALKAGDVVRIETGIGGGFGDPLERDAAEVADDVIDEYLPRFDAAREIYGVVLRDDLTVDEEATTRLRREMRDAVSERAPRTAVPRVPTFQPA</sequence>
<keyword evidence="4" id="KW-1185">Reference proteome</keyword>
<keyword evidence="3" id="KW-0436">Ligase</keyword>
<dbReference type="RefSeq" id="WP_259312337.1">
    <property type="nucleotide sequence ID" value="NZ_CP087164.1"/>
</dbReference>
<feature type="region of interest" description="Disordered" evidence="1">
    <location>
        <begin position="588"/>
        <end position="609"/>
    </location>
</feature>
<evidence type="ECO:0000259" key="2">
    <source>
        <dbReference type="Pfam" id="PF02538"/>
    </source>
</evidence>
<dbReference type="InterPro" id="IPR045079">
    <property type="entry name" value="Oxoprolinase-like"/>
</dbReference>
<dbReference type="PANTHER" id="PTHR11365:SF23">
    <property type="entry name" value="HYPOTHETICAL 5-OXOPROLINASE (EUROFUNG)-RELATED"/>
    <property type="match status" value="1"/>
</dbReference>
<dbReference type="GO" id="GO:0016874">
    <property type="term" value="F:ligase activity"/>
    <property type="evidence" value="ECO:0007669"/>
    <property type="project" value="UniProtKB-KW"/>
</dbReference>
<dbReference type="GO" id="GO:0005829">
    <property type="term" value="C:cytosol"/>
    <property type="evidence" value="ECO:0007669"/>
    <property type="project" value="TreeGrafter"/>
</dbReference>